<proteinExistence type="predicted"/>
<evidence type="ECO:0000313" key="4">
    <source>
        <dbReference type="Proteomes" id="UP000318833"/>
    </source>
</evidence>
<dbReference type="GO" id="GO:0016787">
    <property type="term" value="F:hydrolase activity"/>
    <property type="evidence" value="ECO:0007669"/>
    <property type="project" value="InterPro"/>
</dbReference>
<dbReference type="RefSeq" id="WP_143917458.1">
    <property type="nucleotide sequence ID" value="NZ_CANLVC010000001.1"/>
</dbReference>
<comment type="caution">
    <text evidence="3">The sequence shown here is derived from an EMBL/GenBank/DDBJ whole genome shotgun (WGS) entry which is preliminary data.</text>
</comment>
<feature type="domain" description="3-keto-alpha-glucoside-1,2-lyase/3-keto-2-hydroxy-glucal hydratase" evidence="2">
    <location>
        <begin position="74"/>
        <end position="267"/>
    </location>
</feature>
<dbReference type="InterPro" id="IPR010496">
    <property type="entry name" value="AL/BT2_dom"/>
</dbReference>
<name>A0A554VH34_9FLAO</name>
<dbReference type="Pfam" id="PF06439">
    <property type="entry name" value="3keto-disac_hyd"/>
    <property type="match status" value="1"/>
</dbReference>
<feature type="chain" id="PRO_5021786277" evidence="1">
    <location>
        <begin position="22"/>
        <end position="269"/>
    </location>
</feature>
<dbReference type="EMBL" id="VLNR01000041">
    <property type="protein sequence ID" value="TSE06767.1"/>
    <property type="molecule type" value="Genomic_DNA"/>
</dbReference>
<organism evidence="3 4">
    <name type="scientific">Aquimarina algiphila</name>
    <dbReference type="NCBI Taxonomy" id="2047982"/>
    <lineage>
        <taxon>Bacteria</taxon>
        <taxon>Pseudomonadati</taxon>
        <taxon>Bacteroidota</taxon>
        <taxon>Flavobacteriia</taxon>
        <taxon>Flavobacteriales</taxon>
        <taxon>Flavobacteriaceae</taxon>
        <taxon>Aquimarina</taxon>
    </lineage>
</organism>
<dbReference type="PROSITE" id="PS51257">
    <property type="entry name" value="PROKAR_LIPOPROTEIN"/>
    <property type="match status" value="1"/>
</dbReference>
<dbReference type="Gene3D" id="2.60.120.560">
    <property type="entry name" value="Exo-inulinase, domain 1"/>
    <property type="match status" value="1"/>
</dbReference>
<protein>
    <submittedName>
        <fullName evidence="3">DUF1080 domain-containing protein</fullName>
    </submittedName>
</protein>
<accession>A0A554VH34</accession>
<dbReference type="Proteomes" id="UP000318833">
    <property type="component" value="Unassembled WGS sequence"/>
</dbReference>
<feature type="signal peptide" evidence="1">
    <location>
        <begin position="1"/>
        <end position="21"/>
    </location>
</feature>
<evidence type="ECO:0000256" key="1">
    <source>
        <dbReference type="SAM" id="SignalP"/>
    </source>
</evidence>
<dbReference type="AlphaFoldDB" id="A0A554VH34"/>
<evidence type="ECO:0000259" key="2">
    <source>
        <dbReference type="Pfam" id="PF06439"/>
    </source>
</evidence>
<dbReference type="OrthoDB" id="176168at2"/>
<reference evidence="3 4" key="1">
    <citation type="submission" date="2019-07" db="EMBL/GenBank/DDBJ databases">
        <title>The draft genome sequence of Aquimarina algiphila M91.</title>
        <authorList>
            <person name="Meng X."/>
        </authorList>
    </citation>
    <scope>NUCLEOTIDE SEQUENCE [LARGE SCALE GENOMIC DNA]</scope>
    <source>
        <strain evidence="3 4">M91</strain>
    </source>
</reference>
<keyword evidence="1" id="KW-0732">Signal</keyword>
<evidence type="ECO:0000313" key="3">
    <source>
        <dbReference type="EMBL" id="TSE06767.1"/>
    </source>
</evidence>
<keyword evidence="4" id="KW-1185">Reference proteome</keyword>
<sequence>MKKLIYLLWVLVITLSCNKKADTIIVEDKVENDSKKEEIVETPKKEITDPKETEVWEPEPKVISFNDNNIPSDATVLFDGSNLEAWMSAKDSTAAAWTLNTDKTMTVKPGTGDIQTKKNYGSIQLHLEWSAPDVIQGEGQGRGNSGVFFQNKYEVQILDSYQNRTYANGQATAVYKQHIPLVNATKAPDQWQTYDIIFHAPEFNTEGKKTKSGTFTVIHNGVLVQDHVEILGSTEYIGPPKNEAHNKGPIKLQDHSNLVQYRNIWVREL</sequence>
<gene>
    <name evidence="3" type="ORF">FOF46_18295</name>
</gene>